<dbReference type="Gene3D" id="3.90.950.20">
    <property type="entry name" value="CinA-like"/>
    <property type="match status" value="1"/>
</dbReference>
<name>A0A7G7VIX7_9FIRM</name>
<dbReference type="AlphaFoldDB" id="A0A7G7VIX7"/>
<evidence type="ECO:0000313" key="3">
    <source>
        <dbReference type="Proteomes" id="UP000515480"/>
    </source>
</evidence>
<dbReference type="KEGG" id="stim:H1B31_09440"/>
<evidence type="ECO:0000313" key="2">
    <source>
        <dbReference type="EMBL" id="QNH54070.1"/>
    </source>
</evidence>
<accession>A0A7G7VIX7</accession>
<evidence type="ECO:0000259" key="1">
    <source>
        <dbReference type="Pfam" id="PF02464"/>
    </source>
</evidence>
<dbReference type="Proteomes" id="UP000515480">
    <property type="component" value="Chromosome"/>
</dbReference>
<dbReference type="SUPFAM" id="SSF142433">
    <property type="entry name" value="CinA-like"/>
    <property type="match status" value="1"/>
</dbReference>
<dbReference type="NCBIfam" id="TIGR00199">
    <property type="entry name" value="PncC_domain"/>
    <property type="match status" value="1"/>
</dbReference>
<proteinExistence type="predicted"/>
<dbReference type="InterPro" id="IPR008136">
    <property type="entry name" value="CinA_C"/>
</dbReference>
<keyword evidence="3" id="KW-1185">Reference proteome</keyword>
<organism evidence="2 3">
    <name type="scientific">Selenomonas timonae</name>
    <dbReference type="NCBI Taxonomy" id="2754044"/>
    <lineage>
        <taxon>Bacteria</taxon>
        <taxon>Bacillati</taxon>
        <taxon>Bacillota</taxon>
        <taxon>Negativicutes</taxon>
        <taxon>Selenomonadales</taxon>
        <taxon>Selenomonadaceae</taxon>
        <taxon>Selenomonas</taxon>
    </lineage>
</organism>
<reference evidence="2 3" key="1">
    <citation type="submission" date="2020-07" db="EMBL/GenBank/DDBJ databases">
        <title>Complete genome and description of Selenomonas timonensis sp. nov., a new bacterium isolated from a gingivitis subject.</title>
        <authorList>
            <person name="Antezack A."/>
        </authorList>
    </citation>
    <scope>NUCLEOTIDE SEQUENCE [LARGE SCALE GENOMIC DNA]</scope>
    <source>
        <strain evidence="2 3">Marseille-Q3039</strain>
    </source>
</reference>
<protein>
    <submittedName>
        <fullName evidence="2">CinA family protein</fullName>
    </submittedName>
</protein>
<dbReference type="EMBL" id="CP060204">
    <property type="protein sequence ID" value="QNH54070.1"/>
    <property type="molecule type" value="Genomic_DNA"/>
</dbReference>
<sequence>MESAYEMLSDKLGRDLYARGLTIACAESCTGGLLTSTLTDIPGSSYYVMGSVVSYSNDVKSRVLGVSEETLSQYGAVSEETAREMAEGVRQLMQTDIGVGITGIAGPDGGSEEKPVGLVYIAIADRMHTIVAKNNFSGTRLENKRAAVEKALSMIHDLIRSFL</sequence>
<gene>
    <name evidence="2" type="ORF">H1B31_09440</name>
</gene>
<feature type="domain" description="CinA C-terminal" evidence="1">
    <location>
        <begin position="8"/>
        <end position="158"/>
    </location>
</feature>
<dbReference type="InterPro" id="IPR036653">
    <property type="entry name" value="CinA-like_C"/>
</dbReference>
<dbReference type="RefSeq" id="WP_009440094.1">
    <property type="nucleotide sequence ID" value="NZ_CP060204.1"/>
</dbReference>
<dbReference type="Pfam" id="PF02464">
    <property type="entry name" value="CinA"/>
    <property type="match status" value="1"/>
</dbReference>